<dbReference type="Proteomes" id="UP000234275">
    <property type="component" value="Unassembled WGS sequence"/>
</dbReference>
<dbReference type="InterPro" id="IPR011011">
    <property type="entry name" value="Znf_FYVE_PHD"/>
</dbReference>
<dbReference type="VEuPathDB" id="FungiDB:P170DRAFT_396362"/>
<dbReference type="SUPFAM" id="SSF57903">
    <property type="entry name" value="FYVE/PHD zinc finger"/>
    <property type="match status" value="1"/>
</dbReference>
<comment type="caution">
    <text evidence="1">The sequence shown here is derived from an EMBL/GenBank/DDBJ whole genome shotgun (WGS) entry which is preliminary data.</text>
</comment>
<reference evidence="1 2" key="1">
    <citation type="submission" date="2016-12" db="EMBL/GenBank/DDBJ databases">
        <title>The genomes of Aspergillus section Nigri reveals drivers in fungal speciation.</title>
        <authorList>
            <consortium name="DOE Joint Genome Institute"/>
            <person name="Vesth T.C."/>
            <person name="Nybo J."/>
            <person name="Theobald S."/>
            <person name="Brandl J."/>
            <person name="Frisvad J.C."/>
            <person name="Nielsen K.F."/>
            <person name="Lyhne E.K."/>
            <person name="Kogle M.E."/>
            <person name="Kuo A."/>
            <person name="Riley R."/>
            <person name="Clum A."/>
            <person name="Nolan M."/>
            <person name="Lipzen A."/>
            <person name="Salamov A."/>
            <person name="Henrissat B."/>
            <person name="Wiebenga A."/>
            <person name="De Vries R.P."/>
            <person name="Grigoriev I.V."/>
            <person name="Mortensen U.H."/>
            <person name="Andersen M.R."/>
            <person name="Baker S.E."/>
        </authorList>
    </citation>
    <scope>NUCLEOTIDE SEQUENCE [LARGE SCALE GENOMIC DNA]</scope>
    <source>
        <strain evidence="1 2">IBT 23096</strain>
    </source>
</reference>
<dbReference type="EMBL" id="MSFO01000001">
    <property type="protein sequence ID" value="PLB53733.1"/>
    <property type="molecule type" value="Genomic_DNA"/>
</dbReference>
<dbReference type="InterPro" id="IPR013083">
    <property type="entry name" value="Znf_RING/FYVE/PHD"/>
</dbReference>
<dbReference type="AlphaFoldDB" id="A0A2I2GLI1"/>
<dbReference type="OrthoDB" id="1928087at2759"/>
<protein>
    <submittedName>
        <fullName evidence="1">Uncharacterized protein</fullName>
    </submittedName>
</protein>
<evidence type="ECO:0000313" key="1">
    <source>
        <dbReference type="EMBL" id="PLB53733.1"/>
    </source>
</evidence>
<proteinExistence type="predicted"/>
<dbReference type="RefSeq" id="XP_024709035.1">
    <property type="nucleotide sequence ID" value="XM_024846115.1"/>
</dbReference>
<sequence length="521" mass="58988">MVTRGLWNLHINGSKWFRHCHPQARTSSPGEEATFEKVKQLQEEKNKSNDWEEIPFPCPPQSSLDYVYTVDLDDASIKVSAWTKTDGVIPSVFQIKFEEVHEASDLSLQSLLQKASRPLERYLKPTSKNQTDSTVSGDLSIHINAPTPLNELQYRLFTDFIFQWRFYIDDHMLWQYPSMLLNTLVIAVLRLAAWDLEITHESIDSRVELPINYRSLPSWESPGSHTFWFHGFLVVICDTLEASSSVTEAVLRAKELLDNYNRISENVRLILVSLRHVQFIELSPEAVMSSDVLPLVVSTSAEQCSPGFRALAHVLSSPCWKDSIAYRETWGIDLPPEILDMILGALGPRDILTFCKSSLAVERWYYSSVPQFDDIRVRQFDSSVPCCGKLDRMDAAVCCSLCYAWRHAECIGLACTPPGRQYICPDCHENKNCKILIPGAINETSKRKKRGPGCRVRVAGNSKLLEQRLSLPTHLRPELRLLRDIGPAPPLLIDYAIQFGGVFSGLAYGLDEDPANYTIEP</sequence>
<organism evidence="1 2">
    <name type="scientific">Aspergillus steynii IBT 23096</name>
    <dbReference type="NCBI Taxonomy" id="1392250"/>
    <lineage>
        <taxon>Eukaryota</taxon>
        <taxon>Fungi</taxon>
        <taxon>Dikarya</taxon>
        <taxon>Ascomycota</taxon>
        <taxon>Pezizomycotina</taxon>
        <taxon>Eurotiomycetes</taxon>
        <taxon>Eurotiomycetidae</taxon>
        <taxon>Eurotiales</taxon>
        <taxon>Aspergillaceae</taxon>
        <taxon>Aspergillus</taxon>
        <taxon>Aspergillus subgen. Circumdati</taxon>
    </lineage>
</organism>
<keyword evidence="2" id="KW-1185">Reference proteome</keyword>
<gene>
    <name evidence="1" type="ORF">P170DRAFT_396362</name>
</gene>
<dbReference type="Gene3D" id="3.30.40.10">
    <property type="entry name" value="Zinc/RING finger domain, C3HC4 (zinc finger)"/>
    <property type="match status" value="1"/>
</dbReference>
<name>A0A2I2GLI1_9EURO</name>
<accession>A0A2I2GLI1</accession>
<evidence type="ECO:0000313" key="2">
    <source>
        <dbReference type="Proteomes" id="UP000234275"/>
    </source>
</evidence>
<dbReference type="GeneID" id="36553814"/>